<keyword evidence="1" id="KW-0004">4Fe-4S</keyword>
<name>A0AAW0SDB6_SCYPA</name>
<evidence type="ECO:0000256" key="6">
    <source>
        <dbReference type="ARBA" id="ARBA00023014"/>
    </source>
</evidence>
<reference evidence="7 8" key="1">
    <citation type="submission" date="2023-03" db="EMBL/GenBank/DDBJ databases">
        <title>High-quality genome of Scylla paramamosain provides insights in environmental adaptation.</title>
        <authorList>
            <person name="Zhang L."/>
        </authorList>
    </citation>
    <scope>NUCLEOTIDE SEQUENCE [LARGE SCALE GENOMIC DNA]</scope>
    <source>
        <strain evidence="7">LZ_2023a</strain>
        <tissue evidence="7">Muscle</tissue>
    </source>
</reference>
<dbReference type="InterPro" id="IPR027417">
    <property type="entry name" value="P-loop_NTPase"/>
</dbReference>
<dbReference type="InterPro" id="IPR019591">
    <property type="entry name" value="Mrp/NBP35_ATP-bd"/>
</dbReference>
<evidence type="ECO:0000256" key="3">
    <source>
        <dbReference type="ARBA" id="ARBA00022741"/>
    </source>
</evidence>
<dbReference type="PANTHER" id="PTHR23264:SF35">
    <property type="entry name" value="CYTOSOLIC FE-S CLUSTER ASSEMBLY FACTOR NUBP1"/>
    <property type="match status" value="1"/>
</dbReference>
<keyword evidence="2" id="KW-0479">Metal-binding</keyword>
<dbReference type="AlphaFoldDB" id="A0AAW0SDB6"/>
<dbReference type="EMBL" id="JARAKH010001223">
    <property type="protein sequence ID" value="KAK8373339.1"/>
    <property type="molecule type" value="Genomic_DNA"/>
</dbReference>
<dbReference type="InterPro" id="IPR033756">
    <property type="entry name" value="YlxH/NBP35"/>
</dbReference>
<keyword evidence="3" id="KW-0547">Nucleotide-binding</keyword>
<organism evidence="7 8">
    <name type="scientific">Scylla paramamosain</name>
    <name type="common">Mud crab</name>
    <dbReference type="NCBI Taxonomy" id="85552"/>
    <lineage>
        <taxon>Eukaryota</taxon>
        <taxon>Metazoa</taxon>
        <taxon>Ecdysozoa</taxon>
        <taxon>Arthropoda</taxon>
        <taxon>Crustacea</taxon>
        <taxon>Multicrustacea</taxon>
        <taxon>Malacostraca</taxon>
        <taxon>Eumalacostraca</taxon>
        <taxon>Eucarida</taxon>
        <taxon>Decapoda</taxon>
        <taxon>Pleocyemata</taxon>
        <taxon>Brachyura</taxon>
        <taxon>Eubrachyura</taxon>
        <taxon>Portunoidea</taxon>
        <taxon>Portunidae</taxon>
        <taxon>Portuninae</taxon>
        <taxon>Scylla</taxon>
    </lineage>
</organism>
<dbReference type="GO" id="GO:0016226">
    <property type="term" value="P:iron-sulfur cluster assembly"/>
    <property type="evidence" value="ECO:0007669"/>
    <property type="project" value="InterPro"/>
</dbReference>
<keyword evidence="5" id="KW-0408">Iron</keyword>
<dbReference type="Gene3D" id="3.40.50.300">
    <property type="entry name" value="P-loop containing nucleotide triphosphate hydrolases"/>
    <property type="match status" value="1"/>
</dbReference>
<keyword evidence="6" id="KW-0411">Iron-sulfur</keyword>
<evidence type="ECO:0000256" key="4">
    <source>
        <dbReference type="ARBA" id="ARBA00022840"/>
    </source>
</evidence>
<dbReference type="Proteomes" id="UP001487740">
    <property type="component" value="Unassembled WGS sequence"/>
</dbReference>
<comment type="caution">
    <text evidence="7">The sequence shown here is derived from an EMBL/GenBank/DDBJ whole genome shotgun (WGS) entry which is preliminary data.</text>
</comment>
<sequence>MRDMERKFKRDIEDILGTFAKNVNLVVVRERLASVKNKVLVLSGKGGLGKSTVSAMLGLTLALDDSKEVGFLDIDICGPSQPRVLGTAEEKVHSSGVGWSPVL</sequence>
<evidence type="ECO:0000256" key="5">
    <source>
        <dbReference type="ARBA" id="ARBA00023004"/>
    </source>
</evidence>
<evidence type="ECO:0000313" key="8">
    <source>
        <dbReference type="Proteomes" id="UP001487740"/>
    </source>
</evidence>
<keyword evidence="8" id="KW-1185">Reference proteome</keyword>
<dbReference type="GO" id="GO:0005524">
    <property type="term" value="F:ATP binding"/>
    <property type="evidence" value="ECO:0007669"/>
    <property type="project" value="UniProtKB-KW"/>
</dbReference>
<dbReference type="GO" id="GO:0140663">
    <property type="term" value="F:ATP-dependent FeS chaperone activity"/>
    <property type="evidence" value="ECO:0007669"/>
    <property type="project" value="InterPro"/>
</dbReference>
<evidence type="ECO:0000256" key="2">
    <source>
        <dbReference type="ARBA" id="ARBA00022723"/>
    </source>
</evidence>
<evidence type="ECO:0000256" key="1">
    <source>
        <dbReference type="ARBA" id="ARBA00022485"/>
    </source>
</evidence>
<dbReference type="PANTHER" id="PTHR23264">
    <property type="entry name" value="NUCLEOTIDE-BINDING PROTEIN NBP35 YEAST -RELATED"/>
    <property type="match status" value="1"/>
</dbReference>
<protein>
    <submittedName>
        <fullName evidence="7">Uncharacterized protein</fullName>
    </submittedName>
</protein>
<dbReference type="GO" id="GO:0005829">
    <property type="term" value="C:cytosol"/>
    <property type="evidence" value="ECO:0007669"/>
    <property type="project" value="TreeGrafter"/>
</dbReference>
<evidence type="ECO:0000313" key="7">
    <source>
        <dbReference type="EMBL" id="KAK8373339.1"/>
    </source>
</evidence>
<dbReference type="GO" id="GO:0046872">
    <property type="term" value="F:metal ion binding"/>
    <property type="evidence" value="ECO:0007669"/>
    <property type="project" value="UniProtKB-KW"/>
</dbReference>
<keyword evidence="4" id="KW-0067">ATP-binding</keyword>
<dbReference type="SUPFAM" id="SSF52540">
    <property type="entry name" value="P-loop containing nucleoside triphosphate hydrolases"/>
    <property type="match status" value="1"/>
</dbReference>
<dbReference type="Pfam" id="PF10609">
    <property type="entry name" value="ParA"/>
    <property type="match status" value="1"/>
</dbReference>
<gene>
    <name evidence="7" type="ORF">O3P69_018896</name>
</gene>
<accession>A0AAW0SDB6</accession>
<proteinExistence type="predicted"/>
<dbReference type="GO" id="GO:0051539">
    <property type="term" value="F:4 iron, 4 sulfur cluster binding"/>
    <property type="evidence" value="ECO:0007669"/>
    <property type="project" value="UniProtKB-KW"/>
</dbReference>